<comment type="caution">
    <text evidence="2">The sequence shown here is derived from an EMBL/GenBank/DDBJ whole genome shotgun (WGS) entry which is preliminary data.</text>
</comment>
<dbReference type="Proteomes" id="UP001302321">
    <property type="component" value="Unassembled WGS sequence"/>
</dbReference>
<keyword evidence="3" id="KW-1185">Reference proteome</keyword>
<feature type="region of interest" description="Disordered" evidence="1">
    <location>
        <begin position="117"/>
        <end position="136"/>
    </location>
</feature>
<feature type="compositionally biased region" description="Polar residues" evidence="1">
    <location>
        <begin position="1"/>
        <end position="19"/>
    </location>
</feature>
<evidence type="ECO:0000313" key="3">
    <source>
        <dbReference type="Proteomes" id="UP001302321"/>
    </source>
</evidence>
<sequence length="581" mass="64323">MNQSTESIAPSAATVTPQGATRPGPIIHVRKYGNNDFEIFDQERARGSHISVGTASIGKVDIDCRYRWKRAQWGILGHGTSERPAGIVYMDIAFKQPPGYWLKHATVFVTLSRDTSVTTHTGGRRSRKTPPRHPLDSDYAVQITEQFGPKYLTGTKTVQSEVNSKSAIPTVAAMGFEFGGIGHQSMTAKDRVGRWVFKGTVARPKMLDDYCTLEWELIGNELDPSEAHKPEYNTAFAFEHSARPIIMRVDVEGKLQSKSRQLKHGWLSFSSNRTSTLTHLDLSKTVGLNKTLDQIAKGLELAMQMENCGNPPVEVSGPTPAQFLPSNPSPSDFPGHNGNLPNQTTCAHQQLNGSHQTPHTVESHRVRASQHMLEASTCQASTDPLYEALQRHKIRNRQQVPAHIRLEKTTRASGEGDSGYETQAPEDTEILQEEHGNKIPLSSPTKPSHVPPQHEALEQAFKEISRIPAILVVINFLVIISRWFAKPQAPLPVINVGSWGTGENETQNRSNGAKESAVSFKSEASGYSETLVCEDRSHIPAKLLSNMPHVTKVDEHNESQRKMRTRTTHVGEKRQSADGSW</sequence>
<proteinExistence type="predicted"/>
<reference evidence="2" key="2">
    <citation type="submission" date="2023-05" db="EMBL/GenBank/DDBJ databases">
        <authorList>
            <consortium name="Lawrence Berkeley National Laboratory"/>
            <person name="Steindorff A."/>
            <person name="Hensen N."/>
            <person name="Bonometti L."/>
            <person name="Westerberg I."/>
            <person name="Brannstrom I.O."/>
            <person name="Guillou S."/>
            <person name="Cros-Aarteil S."/>
            <person name="Calhoun S."/>
            <person name="Haridas S."/>
            <person name="Kuo A."/>
            <person name="Mondo S."/>
            <person name="Pangilinan J."/>
            <person name="Riley R."/>
            <person name="Labutti K."/>
            <person name="Andreopoulos B."/>
            <person name="Lipzen A."/>
            <person name="Chen C."/>
            <person name="Yanf M."/>
            <person name="Daum C."/>
            <person name="Ng V."/>
            <person name="Clum A."/>
            <person name="Ohm R."/>
            <person name="Martin F."/>
            <person name="Silar P."/>
            <person name="Natvig D."/>
            <person name="Lalanne C."/>
            <person name="Gautier V."/>
            <person name="Ament-Velasquez S.L."/>
            <person name="Kruys A."/>
            <person name="Hutchinson M.I."/>
            <person name="Powell A.J."/>
            <person name="Barry K."/>
            <person name="Miller A.N."/>
            <person name="Grigoriev I.V."/>
            <person name="Debuchy R."/>
            <person name="Gladieux P."/>
            <person name="Thoren M.H."/>
            <person name="Johannesson H."/>
        </authorList>
    </citation>
    <scope>NUCLEOTIDE SEQUENCE</scope>
    <source>
        <strain evidence="2">CBS 892.96</strain>
    </source>
</reference>
<dbReference type="AlphaFoldDB" id="A0AAN7A762"/>
<evidence type="ECO:0000256" key="1">
    <source>
        <dbReference type="SAM" id="MobiDB-lite"/>
    </source>
</evidence>
<organism evidence="2 3">
    <name type="scientific">Triangularia setosa</name>
    <dbReference type="NCBI Taxonomy" id="2587417"/>
    <lineage>
        <taxon>Eukaryota</taxon>
        <taxon>Fungi</taxon>
        <taxon>Dikarya</taxon>
        <taxon>Ascomycota</taxon>
        <taxon>Pezizomycotina</taxon>
        <taxon>Sordariomycetes</taxon>
        <taxon>Sordariomycetidae</taxon>
        <taxon>Sordariales</taxon>
        <taxon>Podosporaceae</taxon>
        <taxon>Triangularia</taxon>
    </lineage>
</organism>
<feature type="compositionally biased region" description="Basic and acidic residues" evidence="1">
    <location>
        <begin position="569"/>
        <end position="581"/>
    </location>
</feature>
<gene>
    <name evidence="2" type="ORF">QBC36DRAFT_328904</name>
</gene>
<evidence type="ECO:0000313" key="2">
    <source>
        <dbReference type="EMBL" id="KAK4176618.1"/>
    </source>
</evidence>
<feature type="compositionally biased region" description="Basic residues" evidence="1">
    <location>
        <begin position="122"/>
        <end position="131"/>
    </location>
</feature>
<feature type="region of interest" description="Disordered" evidence="1">
    <location>
        <begin position="394"/>
        <end position="422"/>
    </location>
</feature>
<name>A0AAN7A762_9PEZI</name>
<protein>
    <submittedName>
        <fullName evidence="2">Uncharacterized protein</fullName>
    </submittedName>
</protein>
<feature type="compositionally biased region" description="Basic and acidic residues" evidence="1">
    <location>
        <begin position="551"/>
        <end position="561"/>
    </location>
</feature>
<feature type="region of interest" description="Disordered" evidence="1">
    <location>
        <begin position="543"/>
        <end position="581"/>
    </location>
</feature>
<reference evidence="2" key="1">
    <citation type="journal article" date="2023" name="Mol. Phylogenet. Evol.">
        <title>Genome-scale phylogeny and comparative genomics of the fungal order Sordariales.</title>
        <authorList>
            <person name="Hensen N."/>
            <person name="Bonometti L."/>
            <person name="Westerberg I."/>
            <person name="Brannstrom I.O."/>
            <person name="Guillou S."/>
            <person name="Cros-Aarteil S."/>
            <person name="Calhoun S."/>
            <person name="Haridas S."/>
            <person name="Kuo A."/>
            <person name="Mondo S."/>
            <person name="Pangilinan J."/>
            <person name="Riley R."/>
            <person name="LaButti K."/>
            <person name="Andreopoulos B."/>
            <person name="Lipzen A."/>
            <person name="Chen C."/>
            <person name="Yan M."/>
            <person name="Daum C."/>
            <person name="Ng V."/>
            <person name="Clum A."/>
            <person name="Steindorff A."/>
            <person name="Ohm R.A."/>
            <person name="Martin F."/>
            <person name="Silar P."/>
            <person name="Natvig D.O."/>
            <person name="Lalanne C."/>
            <person name="Gautier V."/>
            <person name="Ament-Velasquez S.L."/>
            <person name="Kruys A."/>
            <person name="Hutchinson M.I."/>
            <person name="Powell A.J."/>
            <person name="Barry K."/>
            <person name="Miller A.N."/>
            <person name="Grigoriev I.V."/>
            <person name="Debuchy R."/>
            <person name="Gladieux P."/>
            <person name="Hiltunen Thoren M."/>
            <person name="Johannesson H."/>
        </authorList>
    </citation>
    <scope>NUCLEOTIDE SEQUENCE</scope>
    <source>
        <strain evidence="2">CBS 892.96</strain>
    </source>
</reference>
<dbReference type="EMBL" id="MU866191">
    <property type="protein sequence ID" value="KAK4176618.1"/>
    <property type="molecule type" value="Genomic_DNA"/>
</dbReference>
<accession>A0AAN7A762</accession>
<feature type="region of interest" description="Disordered" evidence="1">
    <location>
        <begin position="1"/>
        <end position="24"/>
    </location>
</feature>